<evidence type="ECO:0000313" key="2">
    <source>
        <dbReference type="Proteomes" id="UP000756132"/>
    </source>
</evidence>
<protein>
    <submittedName>
        <fullName evidence="1">Uncharacterized protein</fullName>
    </submittedName>
</protein>
<dbReference type="Proteomes" id="UP000756132">
    <property type="component" value="Chromosome 6"/>
</dbReference>
<gene>
    <name evidence="1" type="ORF">CLAFUR5_07386</name>
</gene>
<dbReference type="GeneID" id="71987264"/>
<organism evidence="1 2">
    <name type="scientific">Passalora fulva</name>
    <name type="common">Tomato leaf mold</name>
    <name type="synonym">Cladosporium fulvum</name>
    <dbReference type="NCBI Taxonomy" id="5499"/>
    <lineage>
        <taxon>Eukaryota</taxon>
        <taxon>Fungi</taxon>
        <taxon>Dikarya</taxon>
        <taxon>Ascomycota</taxon>
        <taxon>Pezizomycotina</taxon>
        <taxon>Dothideomycetes</taxon>
        <taxon>Dothideomycetidae</taxon>
        <taxon>Mycosphaerellales</taxon>
        <taxon>Mycosphaerellaceae</taxon>
        <taxon>Fulvia</taxon>
    </lineage>
</organism>
<dbReference type="EMBL" id="CP090168">
    <property type="protein sequence ID" value="UJO19325.1"/>
    <property type="molecule type" value="Genomic_DNA"/>
</dbReference>
<sequence length="111" mass="12732">MSLLIEWIRSLPDEHRGRVQCIHLDVKPERCAGPEEAYDGAQLAQDRASSVLEYCLPRRVPNGVLSINAWTLAADGQWRMVWLPTQMPLDDMWQVFIGTDSHTDLDEKQRS</sequence>
<dbReference type="KEGG" id="ffu:CLAFUR5_07386"/>
<accession>A0A9Q8PBA9</accession>
<keyword evidence="2" id="KW-1185">Reference proteome</keyword>
<dbReference type="AlphaFoldDB" id="A0A9Q8PBA9"/>
<dbReference type="RefSeq" id="XP_047763691.1">
    <property type="nucleotide sequence ID" value="XM_047906534.1"/>
</dbReference>
<proteinExistence type="predicted"/>
<evidence type="ECO:0000313" key="1">
    <source>
        <dbReference type="EMBL" id="UJO19325.1"/>
    </source>
</evidence>
<reference evidence="1" key="2">
    <citation type="journal article" date="2022" name="Microb. Genom.">
        <title>A chromosome-scale genome assembly of the tomato pathogen Cladosporium fulvum reveals a compartmentalized genome architecture and the presence of a dispensable chromosome.</title>
        <authorList>
            <person name="Zaccaron A.Z."/>
            <person name="Chen L.H."/>
            <person name="Samaras A."/>
            <person name="Stergiopoulos I."/>
        </authorList>
    </citation>
    <scope>NUCLEOTIDE SEQUENCE</scope>
    <source>
        <strain evidence="1">Race5_Kim</strain>
    </source>
</reference>
<reference evidence="1" key="1">
    <citation type="submission" date="2021-12" db="EMBL/GenBank/DDBJ databases">
        <authorList>
            <person name="Zaccaron A."/>
            <person name="Stergiopoulos I."/>
        </authorList>
    </citation>
    <scope>NUCLEOTIDE SEQUENCE</scope>
    <source>
        <strain evidence="1">Race5_Kim</strain>
    </source>
</reference>
<name>A0A9Q8PBA9_PASFU</name>